<protein>
    <submittedName>
        <fullName evidence="4">Kinase-like domain-containing protein</fullName>
    </submittedName>
</protein>
<dbReference type="AlphaFoldDB" id="A0A5N7B4B2"/>
<dbReference type="PROSITE" id="PS50088">
    <property type="entry name" value="ANK_REPEAT"/>
    <property type="match status" value="5"/>
</dbReference>
<evidence type="ECO:0000259" key="3">
    <source>
        <dbReference type="PROSITE" id="PS50011"/>
    </source>
</evidence>
<accession>A0A5N7B4B2</accession>
<keyword evidence="4" id="KW-0808">Transferase</keyword>
<organism evidence="4 5">
    <name type="scientific">Aspergillus bertholletiae</name>
    <dbReference type="NCBI Taxonomy" id="1226010"/>
    <lineage>
        <taxon>Eukaryota</taxon>
        <taxon>Fungi</taxon>
        <taxon>Dikarya</taxon>
        <taxon>Ascomycota</taxon>
        <taxon>Pezizomycotina</taxon>
        <taxon>Eurotiomycetes</taxon>
        <taxon>Eurotiomycetidae</taxon>
        <taxon>Eurotiales</taxon>
        <taxon>Aspergillaceae</taxon>
        <taxon>Aspergillus</taxon>
        <taxon>Aspergillus subgen. Circumdati</taxon>
    </lineage>
</organism>
<feature type="repeat" description="ANK" evidence="1">
    <location>
        <begin position="404"/>
        <end position="436"/>
    </location>
</feature>
<dbReference type="SMART" id="SM00248">
    <property type="entry name" value="ANK"/>
    <property type="match status" value="6"/>
</dbReference>
<reference evidence="4 5" key="1">
    <citation type="submission" date="2019-04" db="EMBL/GenBank/DDBJ databases">
        <title>Friends and foes A comparative genomics studyof 23 Aspergillus species from section Flavi.</title>
        <authorList>
            <consortium name="DOE Joint Genome Institute"/>
            <person name="Kjaerbolling I."/>
            <person name="Vesth T."/>
            <person name="Frisvad J.C."/>
            <person name="Nybo J.L."/>
            <person name="Theobald S."/>
            <person name="Kildgaard S."/>
            <person name="Isbrandt T."/>
            <person name="Kuo A."/>
            <person name="Sato A."/>
            <person name="Lyhne E.K."/>
            <person name="Kogle M.E."/>
            <person name="Wiebenga A."/>
            <person name="Kun R.S."/>
            <person name="Lubbers R.J."/>
            <person name="Makela M.R."/>
            <person name="Barry K."/>
            <person name="Chovatia M."/>
            <person name="Clum A."/>
            <person name="Daum C."/>
            <person name="Haridas S."/>
            <person name="He G."/>
            <person name="LaButti K."/>
            <person name="Lipzen A."/>
            <person name="Mondo S."/>
            <person name="Riley R."/>
            <person name="Salamov A."/>
            <person name="Simmons B.A."/>
            <person name="Magnuson J.K."/>
            <person name="Henrissat B."/>
            <person name="Mortensen U.H."/>
            <person name="Larsen T.O."/>
            <person name="Devries R.P."/>
            <person name="Grigoriev I.V."/>
            <person name="Machida M."/>
            <person name="Baker S.E."/>
            <person name="Andersen M.R."/>
        </authorList>
    </citation>
    <scope>NUCLEOTIDE SEQUENCE [LARGE SCALE GENOMIC DNA]</scope>
    <source>
        <strain evidence="4 5">IBT 29228</strain>
    </source>
</reference>
<dbReference type="GO" id="GO:0051598">
    <property type="term" value="P:meiotic recombination checkpoint signaling"/>
    <property type="evidence" value="ECO:0007669"/>
    <property type="project" value="TreeGrafter"/>
</dbReference>
<dbReference type="GO" id="GO:0005737">
    <property type="term" value="C:cytoplasm"/>
    <property type="evidence" value="ECO:0007669"/>
    <property type="project" value="TreeGrafter"/>
</dbReference>
<dbReference type="InterPro" id="IPR000719">
    <property type="entry name" value="Prot_kinase_dom"/>
</dbReference>
<dbReference type="PROSITE" id="PS00108">
    <property type="entry name" value="PROTEIN_KINASE_ST"/>
    <property type="match status" value="1"/>
</dbReference>
<dbReference type="Gene3D" id="1.10.510.10">
    <property type="entry name" value="Transferase(Phosphotransferase) domain 1"/>
    <property type="match status" value="1"/>
</dbReference>
<dbReference type="GO" id="GO:0004674">
    <property type="term" value="F:protein serine/threonine kinase activity"/>
    <property type="evidence" value="ECO:0007669"/>
    <property type="project" value="TreeGrafter"/>
</dbReference>
<keyword evidence="4" id="KW-0418">Kinase</keyword>
<dbReference type="PANTHER" id="PTHR44167">
    <property type="entry name" value="OVARIAN-SPECIFIC SERINE/THREONINE-PROTEIN KINASE LOK-RELATED"/>
    <property type="match status" value="1"/>
</dbReference>
<keyword evidence="1" id="KW-0040">ANK repeat</keyword>
<dbReference type="GO" id="GO:0005524">
    <property type="term" value="F:ATP binding"/>
    <property type="evidence" value="ECO:0007669"/>
    <property type="project" value="InterPro"/>
</dbReference>
<feature type="repeat" description="ANK" evidence="1">
    <location>
        <begin position="509"/>
        <end position="541"/>
    </location>
</feature>
<dbReference type="Gene3D" id="1.25.40.20">
    <property type="entry name" value="Ankyrin repeat-containing domain"/>
    <property type="match status" value="1"/>
</dbReference>
<dbReference type="InterPro" id="IPR036770">
    <property type="entry name" value="Ankyrin_rpt-contain_sf"/>
</dbReference>
<feature type="domain" description="Protein kinase" evidence="3">
    <location>
        <begin position="40"/>
        <end position="303"/>
    </location>
</feature>
<evidence type="ECO:0000313" key="5">
    <source>
        <dbReference type="Proteomes" id="UP000326198"/>
    </source>
</evidence>
<dbReference type="PROSITE" id="PS50011">
    <property type="entry name" value="PROTEIN_KINASE_DOM"/>
    <property type="match status" value="1"/>
</dbReference>
<feature type="region of interest" description="Disordered" evidence="2">
    <location>
        <begin position="313"/>
        <end position="351"/>
    </location>
</feature>
<dbReference type="PRINTS" id="PR01415">
    <property type="entry name" value="ANKYRIN"/>
</dbReference>
<dbReference type="PANTHER" id="PTHR44167:SF24">
    <property type="entry name" value="SERINE_THREONINE-PROTEIN KINASE CHK2"/>
    <property type="match status" value="1"/>
</dbReference>
<sequence length="629" mass="70455">MADEDIVQLFKLDIVVHGDRSRQKTFEPDPHHSDKRERVVTIWTRQGYLANNVYLEESPVGEQRVVKQIVPDKDNVARCFSELEFMGRLSRMTELRGDLLFVKFLGWFPSKDHVCFAMEYCQHGDISHCFPEPAAEQMVWTMCSQLMEGLSVLHELEITHRDIKPQNILVVQKEPLLVKIADFGISKRTMEGETSLRTRAGTKDYMAPEVHGLFDNTTESSSYTSAVDIWSLGCLLYYALTKQVPFPKYSDLHDYYWGLTPFPEALLRERGVSASGTEFIKGLLALSPDDRPKASIDLMSNWVVTATENVPVISRPQSRNDGATSRSSSDTAALSQNPPGQPTPPKKTTPVLSQVLIPTVSNVGQEDMDYYSYELWRLCKSPQSGVDQVRPLLESGASPNKLFEGHTALHHAAENGPAEIVRILLQYGADATLRTRPHLETAVHLITYQGDLETFSKKLQLLLDRGADINAQNADGDTGLHLAILRFGTTEPVTLLLDLGAIPEFVGRSGFTPLQYALSLNQERKATVLLQRGANPNAQDIHRRTPLHQAIASSKITLQFIERLLAAGADANLTDDENRSPLAEAHRKNRRDAIHLLINHGASSDLGDPALERQLQRAQSWWKLPWPFK</sequence>
<dbReference type="GO" id="GO:0005634">
    <property type="term" value="C:nucleus"/>
    <property type="evidence" value="ECO:0007669"/>
    <property type="project" value="TreeGrafter"/>
</dbReference>
<feature type="repeat" description="ANK" evidence="1">
    <location>
        <begin position="438"/>
        <end position="474"/>
    </location>
</feature>
<dbReference type="PROSITE" id="PS50297">
    <property type="entry name" value="ANK_REP_REGION"/>
    <property type="match status" value="4"/>
</dbReference>
<keyword evidence="5" id="KW-1185">Reference proteome</keyword>
<evidence type="ECO:0000256" key="2">
    <source>
        <dbReference type="SAM" id="MobiDB-lite"/>
    </source>
</evidence>
<dbReference type="SUPFAM" id="SSF56112">
    <property type="entry name" value="Protein kinase-like (PK-like)"/>
    <property type="match status" value="1"/>
</dbReference>
<evidence type="ECO:0000256" key="1">
    <source>
        <dbReference type="PROSITE-ProRule" id="PRU00023"/>
    </source>
</evidence>
<dbReference type="EMBL" id="ML736231">
    <property type="protein sequence ID" value="KAE8376947.1"/>
    <property type="molecule type" value="Genomic_DNA"/>
</dbReference>
<feature type="compositionally biased region" description="Polar residues" evidence="2">
    <location>
        <begin position="315"/>
        <end position="337"/>
    </location>
</feature>
<proteinExistence type="predicted"/>
<dbReference type="InterPro" id="IPR011009">
    <property type="entry name" value="Kinase-like_dom_sf"/>
</dbReference>
<dbReference type="Proteomes" id="UP000326198">
    <property type="component" value="Unassembled WGS sequence"/>
</dbReference>
<gene>
    <name evidence="4" type="ORF">BDV26DRAFT_264579</name>
</gene>
<dbReference type="Pfam" id="PF12796">
    <property type="entry name" value="Ank_2"/>
    <property type="match status" value="2"/>
</dbReference>
<evidence type="ECO:0000313" key="4">
    <source>
        <dbReference type="EMBL" id="KAE8376947.1"/>
    </source>
</evidence>
<dbReference type="InterPro" id="IPR002110">
    <property type="entry name" value="Ankyrin_rpt"/>
</dbReference>
<dbReference type="InterPro" id="IPR008271">
    <property type="entry name" value="Ser/Thr_kinase_AS"/>
</dbReference>
<dbReference type="SMART" id="SM00220">
    <property type="entry name" value="S_TKc"/>
    <property type="match status" value="1"/>
</dbReference>
<feature type="repeat" description="ANK" evidence="1">
    <location>
        <begin position="577"/>
        <end position="609"/>
    </location>
</feature>
<dbReference type="Pfam" id="PF00023">
    <property type="entry name" value="Ank"/>
    <property type="match status" value="1"/>
</dbReference>
<name>A0A5N7B4B2_9EURO</name>
<dbReference type="Pfam" id="PF00069">
    <property type="entry name" value="Pkinase"/>
    <property type="match status" value="1"/>
</dbReference>
<feature type="repeat" description="ANK" evidence="1">
    <location>
        <begin position="542"/>
        <end position="576"/>
    </location>
</feature>
<dbReference type="OrthoDB" id="10252171at2759"/>
<dbReference type="SUPFAM" id="SSF48403">
    <property type="entry name" value="Ankyrin repeat"/>
    <property type="match status" value="1"/>
</dbReference>